<sequence>MKPKHRPTRATTPSIETAAGQERRPRRANWRRIEDDASWEKREISAQMPAGILL</sequence>
<evidence type="ECO:0000256" key="1">
    <source>
        <dbReference type="SAM" id="MobiDB-lite"/>
    </source>
</evidence>
<organism evidence="2 3">
    <name type="scientific">Gloeophyllum trabeum (strain ATCC 11539 / FP-39264 / Madison 617)</name>
    <name type="common">Brown rot fungus</name>
    <dbReference type="NCBI Taxonomy" id="670483"/>
    <lineage>
        <taxon>Eukaryota</taxon>
        <taxon>Fungi</taxon>
        <taxon>Dikarya</taxon>
        <taxon>Basidiomycota</taxon>
        <taxon>Agaricomycotina</taxon>
        <taxon>Agaricomycetes</taxon>
        <taxon>Gloeophyllales</taxon>
        <taxon>Gloeophyllaceae</taxon>
        <taxon>Gloeophyllum</taxon>
    </lineage>
</organism>
<feature type="region of interest" description="Disordered" evidence="1">
    <location>
        <begin position="1"/>
        <end position="37"/>
    </location>
</feature>
<dbReference type="EMBL" id="KB469316">
    <property type="protein sequence ID" value="EPQ50440.1"/>
    <property type="molecule type" value="Genomic_DNA"/>
</dbReference>
<protein>
    <submittedName>
        <fullName evidence="2">Uncharacterized protein</fullName>
    </submittedName>
</protein>
<gene>
    <name evidence="2" type="ORF">GLOTRDRAFT_112716</name>
</gene>
<reference evidence="2 3" key="1">
    <citation type="journal article" date="2012" name="Science">
        <title>The Paleozoic origin of enzymatic lignin decomposition reconstructed from 31 fungal genomes.</title>
        <authorList>
            <person name="Floudas D."/>
            <person name="Binder M."/>
            <person name="Riley R."/>
            <person name="Barry K."/>
            <person name="Blanchette R.A."/>
            <person name="Henrissat B."/>
            <person name="Martinez A.T."/>
            <person name="Otillar R."/>
            <person name="Spatafora J.W."/>
            <person name="Yadav J.S."/>
            <person name="Aerts A."/>
            <person name="Benoit I."/>
            <person name="Boyd A."/>
            <person name="Carlson A."/>
            <person name="Copeland A."/>
            <person name="Coutinho P.M."/>
            <person name="de Vries R.P."/>
            <person name="Ferreira P."/>
            <person name="Findley K."/>
            <person name="Foster B."/>
            <person name="Gaskell J."/>
            <person name="Glotzer D."/>
            <person name="Gorecki P."/>
            <person name="Heitman J."/>
            <person name="Hesse C."/>
            <person name="Hori C."/>
            <person name="Igarashi K."/>
            <person name="Jurgens J.A."/>
            <person name="Kallen N."/>
            <person name="Kersten P."/>
            <person name="Kohler A."/>
            <person name="Kuees U."/>
            <person name="Kumar T.K.A."/>
            <person name="Kuo A."/>
            <person name="LaButti K."/>
            <person name="Larrondo L.F."/>
            <person name="Lindquist E."/>
            <person name="Ling A."/>
            <person name="Lombard V."/>
            <person name="Lucas S."/>
            <person name="Lundell T."/>
            <person name="Martin R."/>
            <person name="McLaughlin D.J."/>
            <person name="Morgenstern I."/>
            <person name="Morin E."/>
            <person name="Murat C."/>
            <person name="Nagy L.G."/>
            <person name="Nolan M."/>
            <person name="Ohm R.A."/>
            <person name="Patyshakuliyeva A."/>
            <person name="Rokas A."/>
            <person name="Ruiz-Duenas F.J."/>
            <person name="Sabat G."/>
            <person name="Salamov A."/>
            <person name="Samejima M."/>
            <person name="Schmutz J."/>
            <person name="Slot J.C."/>
            <person name="St John F."/>
            <person name="Stenlid J."/>
            <person name="Sun H."/>
            <person name="Sun S."/>
            <person name="Syed K."/>
            <person name="Tsang A."/>
            <person name="Wiebenga A."/>
            <person name="Young D."/>
            <person name="Pisabarro A."/>
            <person name="Eastwood D.C."/>
            <person name="Martin F."/>
            <person name="Cullen D."/>
            <person name="Grigoriev I.V."/>
            <person name="Hibbett D.S."/>
        </authorList>
    </citation>
    <scope>NUCLEOTIDE SEQUENCE [LARGE SCALE GENOMIC DNA]</scope>
    <source>
        <strain evidence="2 3">ATCC 11539</strain>
    </source>
</reference>
<keyword evidence="3" id="KW-1185">Reference proteome</keyword>
<accession>S7R7W2</accession>
<dbReference type="Proteomes" id="UP000030669">
    <property type="component" value="Unassembled WGS sequence"/>
</dbReference>
<dbReference type="HOGENOM" id="CLU_3050508_0_0_1"/>
<dbReference type="GeneID" id="19299599"/>
<evidence type="ECO:0000313" key="3">
    <source>
        <dbReference type="Proteomes" id="UP000030669"/>
    </source>
</evidence>
<dbReference type="AlphaFoldDB" id="S7R7W2"/>
<dbReference type="KEGG" id="gtr:GLOTRDRAFT_112716"/>
<proteinExistence type="predicted"/>
<dbReference type="RefSeq" id="XP_007871153.1">
    <property type="nucleotide sequence ID" value="XM_007872962.1"/>
</dbReference>
<name>S7R7W2_GLOTA</name>
<evidence type="ECO:0000313" key="2">
    <source>
        <dbReference type="EMBL" id="EPQ50440.1"/>
    </source>
</evidence>